<accession>A0A2T2P1V0</accession>
<dbReference type="Proteomes" id="UP000240883">
    <property type="component" value="Unassembled WGS sequence"/>
</dbReference>
<dbReference type="AlphaFoldDB" id="A0A2T2P1V0"/>
<dbReference type="EMBL" id="KZ678130">
    <property type="protein sequence ID" value="PSN71647.1"/>
    <property type="molecule type" value="Genomic_DNA"/>
</dbReference>
<evidence type="ECO:0000313" key="2">
    <source>
        <dbReference type="Proteomes" id="UP000240883"/>
    </source>
</evidence>
<sequence>MDADQAPAAGQPPGSEQASPYCYKCDYALYSWYHTSDRTISGGNPEGTFPENDIEFDDEWPSRIWENRNLELSAKSCQFCQFILTSLDSSPWIPSSEYDYVKVERDYIGIVAWATDVRDTPDINKGLGPEFHYRLRIRLFRRASWNRTQRDYTSDFTHILPFVQREKHMKSDHLSD</sequence>
<proteinExistence type="predicted"/>
<name>A0A2T2P1V0_CORCC</name>
<organism evidence="1 2">
    <name type="scientific">Corynespora cassiicola Philippines</name>
    <dbReference type="NCBI Taxonomy" id="1448308"/>
    <lineage>
        <taxon>Eukaryota</taxon>
        <taxon>Fungi</taxon>
        <taxon>Dikarya</taxon>
        <taxon>Ascomycota</taxon>
        <taxon>Pezizomycotina</taxon>
        <taxon>Dothideomycetes</taxon>
        <taxon>Pleosporomycetidae</taxon>
        <taxon>Pleosporales</taxon>
        <taxon>Corynesporascaceae</taxon>
        <taxon>Corynespora</taxon>
    </lineage>
</organism>
<protein>
    <submittedName>
        <fullName evidence="1">Uncharacterized protein</fullName>
    </submittedName>
</protein>
<keyword evidence="2" id="KW-1185">Reference proteome</keyword>
<evidence type="ECO:0000313" key="1">
    <source>
        <dbReference type="EMBL" id="PSN71647.1"/>
    </source>
</evidence>
<gene>
    <name evidence="1" type="ORF">BS50DRAFT_629796</name>
</gene>
<reference evidence="1 2" key="1">
    <citation type="journal article" date="2018" name="Front. Microbiol.">
        <title>Genome-Wide Analysis of Corynespora cassiicola Leaf Fall Disease Putative Effectors.</title>
        <authorList>
            <person name="Lopez D."/>
            <person name="Ribeiro S."/>
            <person name="Label P."/>
            <person name="Fumanal B."/>
            <person name="Venisse J.S."/>
            <person name="Kohler A."/>
            <person name="de Oliveira R.R."/>
            <person name="Labutti K."/>
            <person name="Lipzen A."/>
            <person name="Lail K."/>
            <person name="Bauer D."/>
            <person name="Ohm R.A."/>
            <person name="Barry K.W."/>
            <person name="Spatafora J."/>
            <person name="Grigoriev I.V."/>
            <person name="Martin F.M."/>
            <person name="Pujade-Renaud V."/>
        </authorList>
    </citation>
    <scope>NUCLEOTIDE SEQUENCE [LARGE SCALE GENOMIC DNA]</scope>
    <source>
        <strain evidence="1 2">Philippines</strain>
    </source>
</reference>